<evidence type="ECO:0000259" key="2">
    <source>
        <dbReference type="PROSITE" id="PS50213"/>
    </source>
</evidence>
<organism evidence="3 4">
    <name type="scientific">Aquimarina rubra</name>
    <dbReference type="NCBI Taxonomy" id="1920033"/>
    <lineage>
        <taxon>Bacteria</taxon>
        <taxon>Pseudomonadati</taxon>
        <taxon>Bacteroidota</taxon>
        <taxon>Flavobacteriia</taxon>
        <taxon>Flavobacteriales</taxon>
        <taxon>Flavobacteriaceae</taxon>
        <taxon>Aquimarina</taxon>
    </lineage>
</organism>
<feature type="domain" description="FAS1" evidence="2">
    <location>
        <begin position="596"/>
        <end position="721"/>
    </location>
</feature>
<dbReference type="PROSITE" id="PS50213">
    <property type="entry name" value="FAS1"/>
    <property type="match status" value="4"/>
</dbReference>
<gene>
    <name evidence="3" type="ORF">ACFSR1_20545</name>
</gene>
<dbReference type="PROSITE" id="PS51257">
    <property type="entry name" value="PROKAR_LIPOPROTEIN"/>
    <property type="match status" value="1"/>
</dbReference>
<evidence type="ECO:0000313" key="3">
    <source>
        <dbReference type="EMBL" id="MFD2565080.1"/>
    </source>
</evidence>
<reference evidence="4" key="1">
    <citation type="journal article" date="2019" name="Int. J. Syst. Evol. Microbiol.">
        <title>The Global Catalogue of Microorganisms (GCM) 10K type strain sequencing project: providing services to taxonomists for standard genome sequencing and annotation.</title>
        <authorList>
            <consortium name="The Broad Institute Genomics Platform"/>
            <consortium name="The Broad Institute Genome Sequencing Center for Infectious Disease"/>
            <person name="Wu L."/>
            <person name="Ma J."/>
        </authorList>
    </citation>
    <scope>NUCLEOTIDE SEQUENCE [LARGE SCALE GENOMIC DNA]</scope>
    <source>
        <strain evidence="4">KCTC 52274</strain>
    </source>
</reference>
<evidence type="ECO:0000313" key="4">
    <source>
        <dbReference type="Proteomes" id="UP001597319"/>
    </source>
</evidence>
<keyword evidence="4" id="KW-1185">Reference proteome</keyword>
<comment type="caution">
    <text evidence="3">The sequence shown here is derived from an EMBL/GenBank/DDBJ whole genome shotgun (WGS) entry which is preliminary data.</text>
</comment>
<dbReference type="SMART" id="SM00554">
    <property type="entry name" value="FAS1"/>
    <property type="match status" value="4"/>
</dbReference>
<dbReference type="RefSeq" id="WP_378294909.1">
    <property type="nucleotide sequence ID" value="NZ_JBHULE010000035.1"/>
</dbReference>
<dbReference type="Gene3D" id="2.30.180.10">
    <property type="entry name" value="FAS1 domain"/>
    <property type="match status" value="4"/>
</dbReference>
<proteinExistence type="predicted"/>
<dbReference type="EMBL" id="JBHULE010000035">
    <property type="protein sequence ID" value="MFD2565080.1"/>
    <property type="molecule type" value="Genomic_DNA"/>
</dbReference>
<dbReference type="InterPro" id="IPR000782">
    <property type="entry name" value="FAS1_domain"/>
</dbReference>
<feature type="domain" description="FAS1" evidence="2">
    <location>
        <begin position="200"/>
        <end position="326"/>
    </location>
</feature>
<protein>
    <submittedName>
        <fullName evidence="3">Fasciclin domain-containing protein</fullName>
    </submittedName>
</protein>
<dbReference type="SUPFAM" id="SSF82153">
    <property type="entry name" value="FAS1 domain"/>
    <property type="match status" value="4"/>
</dbReference>
<accession>A0ABW5LJV9</accession>
<keyword evidence="1" id="KW-0732">Signal</keyword>
<dbReference type="InterPro" id="IPR036378">
    <property type="entry name" value="FAS1_dom_sf"/>
</dbReference>
<sequence length="726" mass="77281">MKTLIKRLTVPFLCLFVMTFLVSCQTDNNELDQTNPEQIDFEESKIISFDEIEEMTQNIIEGELLEPENEEEAFSGNKSSRIDISRERRTYDFSATINSGAGAGNTIEGELRLNFTLYHASFTIVRGNLVLPDGTKAKARGAIVSDGIVYLIINPPGRDFIFGIGRADENGDLEGGFRIFGNGIGRGDWNAVLTSTIFPDQTIVELIVEDGRFTSLVGALQATDLVAPLSGEGPFTVFAPTDEAFAVLNEVPELEVLKQVLLYHVASGRLNTPELLQEEMITTLQGEDVKVSLNENNEIVINDTVKLLSANIGGSNGVIQIIDAVLIPPSFQPLPSIVEIAVATPELSTLVGALQASDLVETLNGDGPFTVFAPTNDAFDALDAIPQGEALTEVLLYHVAAGKFTAEDLLAGQTVTTVQGDEVTIEMINGEVFLNRNIKVIMADIEASNGIVHVIDGVLIPPADLQSIVEIAVATPELSTLVGALQAADLVDTLDGDGPFTVFAPTNDAFDALDAIPQGEALTEVLLYHVAAGKFTAEDLLAGQTVTTVQGDEVTIEMINGEVFLNRNIKVIMEDIEASNGVVHVIDGVLIPPAGLQSIVEIAVGTPELSTLVGALQVADLVDTLNGDGPFTVFAPTNDAFAALDAIPQGEALTEVLLYHVAAGKFTANDLLAGQTVTTVQGDEVTIEMINGQVFLNEDIRVDIANIEASNGIVHVISGVLIPPSL</sequence>
<dbReference type="PANTHER" id="PTHR10900">
    <property type="entry name" value="PERIOSTIN-RELATED"/>
    <property type="match status" value="1"/>
</dbReference>
<dbReference type="Pfam" id="PF02469">
    <property type="entry name" value="Fasciclin"/>
    <property type="match status" value="4"/>
</dbReference>
<feature type="chain" id="PRO_5047344954" evidence="1">
    <location>
        <begin position="24"/>
        <end position="726"/>
    </location>
</feature>
<feature type="domain" description="FAS1" evidence="2">
    <location>
        <begin position="465"/>
        <end position="590"/>
    </location>
</feature>
<feature type="signal peptide" evidence="1">
    <location>
        <begin position="1"/>
        <end position="23"/>
    </location>
</feature>
<dbReference type="Proteomes" id="UP001597319">
    <property type="component" value="Unassembled WGS sequence"/>
</dbReference>
<dbReference type="InterPro" id="IPR050904">
    <property type="entry name" value="Adhesion/Biosynth-related"/>
</dbReference>
<feature type="domain" description="FAS1" evidence="2">
    <location>
        <begin position="334"/>
        <end position="459"/>
    </location>
</feature>
<dbReference type="PANTHER" id="PTHR10900:SF77">
    <property type="entry name" value="FI19380P1"/>
    <property type="match status" value="1"/>
</dbReference>
<evidence type="ECO:0000256" key="1">
    <source>
        <dbReference type="SAM" id="SignalP"/>
    </source>
</evidence>
<name>A0ABW5LJV9_9FLAO</name>